<dbReference type="EMBL" id="ADVG01000001">
    <property type="protein sequence ID" value="EFH89344.1"/>
    <property type="molecule type" value="Genomic_DNA"/>
</dbReference>
<dbReference type="Proteomes" id="UP000004508">
    <property type="component" value="Unassembled WGS sequence"/>
</dbReference>
<dbReference type="InParanoid" id="D6TIT7"/>
<dbReference type="AlphaFoldDB" id="D6TIT7"/>
<gene>
    <name evidence="1" type="ORF">Krac_10894</name>
</gene>
<comment type="caution">
    <text evidence="1">The sequence shown here is derived from an EMBL/GenBank/DDBJ whole genome shotgun (WGS) entry which is preliminary data.</text>
</comment>
<reference evidence="1 2" key="1">
    <citation type="journal article" date="2011" name="Stand. Genomic Sci.">
        <title>Non-contiguous finished genome sequence and contextual data of the filamentous soil bacterium Ktedonobacter racemifer type strain (SOSP1-21).</title>
        <authorList>
            <person name="Chang Y.J."/>
            <person name="Land M."/>
            <person name="Hauser L."/>
            <person name="Chertkov O."/>
            <person name="Del Rio T.G."/>
            <person name="Nolan M."/>
            <person name="Copeland A."/>
            <person name="Tice H."/>
            <person name="Cheng J.F."/>
            <person name="Lucas S."/>
            <person name="Han C."/>
            <person name="Goodwin L."/>
            <person name="Pitluck S."/>
            <person name="Ivanova N."/>
            <person name="Ovchinikova G."/>
            <person name="Pati A."/>
            <person name="Chen A."/>
            <person name="Palaniappan K."/>
            <person name="Mavromatis K."/>
            <person name="Liolios K."/>
            <person name="Brettin T."/>
            <person name="Fiebig A."/>
            <person name="Rohde M."/>
            <person name="Abt B."/>
            <person name="Goker M."/>
            <person name="Detter J.C."/>
            <person name="Woyke T."/>
            <person name="Bristow J."/>
            <person name="Eisen J.A."/>
            <person name="Markowitz V."/>
            <person name="Hugenholtz P."/>
            <person name="Kyrpides N.C."/>
            <person name="Klenk H.P."/>
            <person name="Lapidus A."/>
        </authorList>
    </citation>
    <scope>NUCLEOTIDE SEQUENCE [LARGE SCALE GENOMIC DNA]</scope>
    <source>
        <strain evidence="2">DSM 44963</strain>
    </source>
</reference>
<protein>
    <submittedName>
        <fullName evidence="1">Uncharacterized protein</fullName>
    </submittedName>
</protein>
<dbReference type="RefSeq" id="WP_007905885.1">
    <property type="nucleotide sequence ID" value="NZ_ADVG01000001.1"/>
</dbReference>
<proteinExistence type="predicted"/>
<name>D6TIT7_KTERA</name>
<keyword evidence="2" id="KW-1185">Reference proteome</keyword>
<dbReference type="STRING" id="485913.Krac_10894"/>
<sequence>MRWFEVALWRRWPSLFPDCTARVWAWDAFSAVEYTMRRYRLALVDYASVYAEDHALIYRAHKIAVPLEEELLLTAAEEMVCVDGFVVGNVARLMKRDERMEEVEWVSD</sequence>
<organism evidence="1 2">
    <name type="scientific">Ktedonobacter racemifer DSM 44963</name>
    <dbReference type="NCBI Taxonomy" id="485913"/>
    <lineage>
        <taxon>Bacteria</taxon>
        <taxon>Bacillati</taxon>
        <taxon>Chloroflexota</taxon>
        <taxon>Ktedonobacteria</taxon>
        <taxon>Ktedonobacterales</taxon>
        <taxon>Ktedonobacteraceae</taxon>
        <taxon>Ktedonobacter</taxon>
    </lineage>
</organism>
<accession>D6TIT7</accession>
<evidence type="ECO:0000313" key="2">
    <source>
        <dbReference type="Proteomes" id="UP000004508"/>
    </source>
</evidence>
<evidence type="ECO:0000313" key="1">
    <source>
        <dbReference type="EMBL" id="EFH89344.1"/>
    </source>
</evidence>